<dbReference type="Proteomes" id="UP000001114">
    <property type="component" value="Chromosome"/>
</dbReference>
<dbReference type="PANTHER" id="PTHR43542">
    <property type="entry name" value="METHYLTRANSFERASE"/>
    <property type="match status" value="1"/>
</dbReference>
<dbReference type="InterPro" id="IPR004398">
    <property type="entry name" value="RNA_MeTrfase_RsmD"/>
</dbReference>
<dbReference type="Pfam" id="PF03602">
    <property type="entry name" value="Cons_hypoth95"/>
    <property type="match status" value="1"/>
</dbReference>
<accession>A6VLH4</accession>
<comment type="function">
    <text evidence="1 8">Specifically methylates the guanine in position 966 of 16S rRNA in the assembled 30S particle.</text>
</comment>
<dbReference type="EMBL" id="CP000746">
    <property type="protein sequence ID" value="ABR73821.1"/>
    <property type="molecule type" value="Genomic_DNA"/>
</dbReference>
<dbReference type="PANTHER" id="PTHR43542:SF1">
    <property type="entry name" value="METHYLTRANSFERASE"/>
    <property type="match status" value="1"/>
</dbReference>
<dbReference type="SUPFAM" id="SSF53335">
    <property type="entry name" value="S-adenosyl-L-methionine-dependent methyltransferases"/>
    <property type="match status" value="1"/>
</dbReference>
<evidence type="ECO:0000313" key="10">
    <source>
        <dbReference type="Proteomes" id="UP000001114"/>
    </source>
</evidence>
<dbReference type="NCBIfam" id="TIGR00095">
    <property type="entry name" value="16S rRNA (guanine(966)-N(2))-methyltransferase RsmD"/>
    <property type="match status" value="1"/>
</dbReference>
<comment type="similarity">
    <text evidence="2 8">Belongs to the methyltransferase superfamily. RsmD family.</text>
</comment>
<dbReference type="OrthoDB" id="9803017at2"/>
<dbReference type="eggNOG" id="COG0742">
    <property type="taxonomic scope" value="Bacteria"/>
</dbReference>
<keyword evidence="6 8" id="KW-0808">Transferase</keyword>
<keyword evidence="8" id="KW-0949">S-adenosyl-L-methionine</keyword>
<evidence type="ECO:0000256" key="4">
    <source>
        <dbReference type="ARBA" id="ARBA00013682"/>
    </source>
</evidence>
<dbReference type="InterPro" id="IPR029063">
    <property type="entry name" value="SAM-dependent_MTases_sf"/>
</dbReference>
<dbReference type="KEGG" id="asu:Asuc_0444"/>
<dbReference type="Gene3D" id="3.40.50.150">
    <property type="entry name" value="Vaccinia Virus protein VP39"/>
    <property type="match status" value="1"/>
</dbReference>
<proteinExistence type="inferred from homology"/>
<evidence type="ECO:0000256" key="7">
    <source>
        <dbReference type="ARBA" id="ARBA00048326"/>
    </source>
</evidence>
<dbReference type="STRING" id="339671.Asuc_0444"/>
<organism evidence="9 10">
    <name type="scientific">Actinobacillus succinogenes (strain ATCC 55618 / DSM 22257 / CCUG 43843 / 130Z)</name>
    <dbReference type="NCBI Taxonomy" id="339671"/>
    <lineage>
        <taxon>Bacteria</taxon>
        <taxon>Pseudomonadati</taxon>
        <taxon>Pseudomonadota</taxon>
        <taxon>Gammaproteobacteria</taxon>
        <taxon>Pasteurellales</taxon>
        <taxon>Pasteurellaceae</taxon>
        <taxon>Actinobacillus</taxon>
    </lineage>
</organism>
<sequence>MKKHTKPRNTAAQAANPKGEVRIIAGRWRGRKLPVLNAQGLRPTGDRIKETLFNWLMPYIAGANCLDAFAGSGSLGFEALSRQAKSVTFLELDKTVARQLSKNLQTLNCDKTQASVYNQNSLEFLKQVQNRPHFDVVFLDPPFNFGLAEQAIRLLAENNWLRPDALIYVETEREKQPDVPENWMLLKEKTSGQVSYRLYRI</sequence>
<name>A6VLH4_ACTSZ</name>
<protein>
    <recommendedName>
        <fullName evidence="4 8">Ribosomal RNA small subunit methyltransferase D</fullName>
        <ecNumber evidence="3 8">2.1.1.171</ecNumber>
    </recommendedName>
</protein>
<dbReference type="PIRSF" id="PIRSF004553">
    <property type="entry name" value="CHP00095"/>
    <property type="match status" value="1"/>
</dbReference>
<evidence type="ECO:0000256" key="5">
    <source>
        <dbReference type="ARBA" id="ARBA00022603"/>
    </source>
</evidence>
<comment type="catalytic activity">
    <reaction evidence="7 8">
        <text>guanosine(966) in 16S rRNA + S-adenosyl-L-methionine = N(2)-methylguanosine(966) in 16S rRNA + S-adenosyl-L-homocysteine + H(+)</text>
        <dbReference type="Rhea" id="RHEA:23548"/>
        <dbReference type="Rhea" id="RHEA-COMP:10211"/>
        <dbReference type="Rhea" id="RHEA-COMP:10212"/>
        <dbReference type="ChEBI" id="CHEBI:15378"/>
        <dbReference type="ChEBI" id="CHEBI:57856"/>
        <dbReference type="ChEBI" id="CHEBI:59789"/>
        <dbReference type="ChEBI" id="CHEBI:74269"/>
        <dbReference type="ChEBI" id="CHEBI:74481"/>
        <dbReference type="EC" id="2.1.1.171"/>
    </reaction>
</comment>
<dbReference type="EC" id="2.1.1.171" evidence="3 8"/>
<evidence type="ECO:0000256" key="3">
    <source>
        <dbReference type="ARBA" id="ARBA00012141"/>
    </source>
</evidence>
<evidence type="ECO:0000256" key="1">
    <source>
        <dbReference type="ARBA" id="ARBA00002649"/>
    </source>
</evidence>
<reference evidence="10" key="1">
    <citation type="journal article" date="2010" name="BMC Genomics">
        <title>A genomic perspective on the potential of Actinobacillus succinogenes for industrial succinate production.</title>
        <authorList>
            <person name="McKinlay J.B."/>
            <person name="Laivenieks M."/>
            <person name="Schindler B.D."/>
            <person name="McKinlay A.A."/>
            <person name="Siddaramappa S."/>
            <person name="Challacombe J.F."/>
            <person name="Lowry S.R."/>
            <person name="Clum A."/>
            <person name="Lapidus A.L."/>
            <person name="Burkhart K.B."/>
            <person name="Harkins V."/>
            <person name="Vieille C."/>
        </authorList>
    </citation>
    <scope>NUCLEOTIDE SEQUENCE [LARGE SCALE GENOMIC DNA]</scope>
    <source>
        <strain evidence="10">ATCC 55618 / DSM 22257 / CCUG 43843 / 130Z</strain>
    </source>
</reference>
<dbReference type="AlphaFoldDB" id="A6VLH4"/>
<evidence type="ECO:0000256" key="2">
    <source>
        <dbReference type="ARBA" id="ARBA00005269"/>
    </source>
</evidence>
<gene>
    <name evidence="9" type="ordered locus">Asuc_0444</name>
</gene>
<dbReference type="CDD" id="cd02440">
    <property type="entry name" value="AdoMet_MTases"/>
    <property type="match status" value="1"/>
</dbReference>
<evidence type="ECO:0000256" key="8">
    <source>
        <dbReference type="PIRNR" id="PIRNR004553"/>
    </source>
</evidence>
<dbReference type="PROSITE" id="PS00092">
    <property type="entry name" value="N6_MTASE"/>
    <property type="match status" value="1"/>
</dbReference>
<dbReference type="GO" id="GO:0052913">
    <property type="term" value="F:16S rRNA (guanine(966)-N(2))-methyltransferase activity"/>
    <property type="evidence" value="ECO:0007669"/>
    <property type="project" value="UniProtKB-EC"/>
</dbReference>
<evidence type="ECO:0000256" key="6">
    <source>
        <dbReference type="ARBA" id="ARBA00022679"/>
    </source>
</evidence>
<evidence type="ECO:0000313" key="9">
    <source>
        <dbReference type="EMBL" id="ABR73821.1"/>
    </source>
</evidence>
<keyword evidence="10" id="KW-1185">Reference proteome</keyword>
<dbReference type="HOGENOM" id="CLU_075826_2_2_6"/>
<dbReference type="RefSeq" id="WP_012072206.1">
    <property type="nucleotide sequence ID" value="NC_009655.1"/>
</dbReference>
<keyword evidence="8" id="KW-0698">rRNA processing</keyword>
<dbReference type="GO" id="GO:0003676">
    <property type="term" value="F:nucleic acid binding"/>
    <property type="evidence" value="ECO:0007669"/>
    <property type="project" value="InterPro"/>
</dbReference>
<dbReference type="InterPro" id="IPR002052">
    <property type="entry name" value="DNA_methylase_N6_adenine_CS"/>
</dbReference>
<keyword evidence="5 8" id="KW-0489">Methyltransferase</keyword>